<evidence type="ECO:0000313" key="6">
    <source>
        <dbReference type="EMBL" id="GAJ29867.1"/>
    </source>
</evidence>
<dbReference type="GO" id="GO:0016829">
    <property type="term" value="F:lyase activity"/>
    <property type="evidence" value="ECO:0007669"/>
    <property type="project" value="UniProtKB-KW"/>
</dbReference>
<dbReference type="InterPro" id="IPR004369">
    <property type="entry name" value="Prolyl-tRNA_editing_YbaK/EbsC"/>
</dbReference>
<dbReference type="EMBL" id="BAND01000083">
    <property type="protein sequence ID" value="GAJ29867.1"/>
    <property type="molecule type" value="Genomic_DNA"/>
</dbReference>
<dbReference type="RefSeq" id="WP_239641706.1">
    <property type="nucleotide sequence ID" value="NZ_BAND01000083.1"/>
</dbReference>
<name>A0A023D6S6_ACIMT</name>
<dbReference type="InterPro" id="IPR036754">
    <property type="entry name" value="YbaK/aa-tRNA-synt-asso_dom_sf"/>
</dbReference>
<accession>A0A023D6S6</accession>
<keyword evidence="7" id="KW-1185">Reference proteome</keyword>
<dbReference type="PANTHER" id="PTHR30411">
    <property type="entry name" value="CYTOPLASMIC PROTEIN"/>
    <property type="match status" value="1"/>
</dbReference>
<feature type="domain" description="YbaK/aminoacyl-tRNA synthetase-associated" evidence="5">
    <location>
        <begin position="40"/>
        <end position="149"/>
    </location>
</feature>
<reference evidence="7" key="1">
    <citation type="journal article" date="2014" name="FEMS Microbiol. Lett.">
        <title>Draft Genomic DNA Sequence of the Facultatively Methylotrophic Bacterium Acidomonas methanolica type strain MB58.</title>
        <authorList>
            <person name="Higashiura N."/>
            <person name="Hadano H."/>
            <person name="Hirakawa H."/>
            <person name="Matsutani M."/>
            <person name="Takabe S."/>
            <person name="Matsushita K."/>
            <person name="Azuma Y."/>
        </authorList>
    </citation>
    <scope>NUCLEOTIDE SEQUENCE [LARGE SCALE GENOMIC DNA]</scope>
    <source>
        <strain evidence="7">MB58</strain>
    </source>
</reference>
<dbReference type="Proteomes" id="UP000019760">
    <property type="component" value="Unassembled WGS sequence"/>
</dbReference>
<dbReference type="Gene3D" id="3.90.960.10">
    <property type="entry name" value="YbaK/aminoacyl-tRNA synthetase-associated domain"/>
    <property type="match status" value="1"/>
</dbReference>
<evidence type="ECO:0000256" key="2">
    <source>
        <dbReference type="ARBA" id="ARBA00022917"/>
    </source>
</evidence>
<dbReference type="Pfam" id="PF04073">
    <property type="entry name" value="tRNA_edit"/>
    <property type="match status" value="1"/>
</dbReference>
<dbReference type="PANTHER" id="PTHR30411:SF0">
    <property type="entry name" value="CYS-TRNA(PRO)_CYS-TRNA(CYS) DEACYLASE YBAK"/>
    <property type="match status" value="1"/>
</dbReference>
<dbReference type="GO" id="GO:0006412">
    <property type="term" value="P:translation"/>
    <property type="evidence" value="ECO:0007669"/>
    <property type="project" value="UniProtKB-KW"/>
</dbReference>
<protein>
    <recommendedName>
        <fullName evidence="4">Cys-tRNA(Pro)/Cys-tRNA(Cys) deacylase</fullName>
        <ecNumber evidence="4">4.2.-.-</ecNumber>
    </recommendedName>
</protein>
<comment type="similarity">
    <text evidence="1 4">Belongs to the prolyl-tRNA editing family. YbaK/EbsC subfamily.</text>
</comment>
<dbReference type="InterPro" id="IPR007214">
    <property type="entry name" value="YbaK/aa-tRNA-synth-assoc-dom"/>
</dbReference>
<evidence type="ECO:0000259" key="5">
    <source>
        <dbReference type="Pfam" id="PF04073"/>
    </source>
</evidence>
<evidence type="ECO:0000313" key="7">
    <source>
        <dbReference type="Proteomes" id="UP000019760"/>
    </source>
</evidence>
<dbReference type="GO" id="GO:0002161">
    <property type="term" value="F:aminoacyl-tRNA deacylase activity"/>
    <property type="evidence" value="ECO:0007669"/>
    <property type="project" value="InterPro"/>
</dbReference>
<gene>
    <name evidence="6" type="ORF">Amme_083_042</name>
</gene>
<organism evidence="6 7">
    <name type="scientific">Acidomonas methanolica NBRC 104435</name>
    <dbReference type="NCBI Taxonomy" id="1231351"/>
    <lineage>
        <taxon>Bacteria</taxon>
        <taxon>Pseudomonadati</taxon>
        <taxon>Pseudomonadota</taxon>
        <taxon>Alphaproteobacteria</taxon>
        <taxon>Acetobacterales</taxon>
        <taxon>Acetobacteraceae</taxon>
        <taxon>Acidomonas</taxon>
    </lineage>
</organism>
<evidence type="ECO:0000256" key="4">
    <source>
        <dbReference type="PIRNR" id="PIRNR006181"/>
    </source>
</evidence>
<evidence type="ECO:0000256" key="3">
    <source>
        <dbReference type="ARBA" id="ARBA00023239"/>
    </source>
</evidence>
<keyword evidence="2 4" id="KW-0648">Protein biosynthesis</keyword>
<keyword evidence="3 4" id="KW-0456">Lyase</keyword>
<dbReference type="SUPFAM" id="SSF55826">
    <property type="entry name" value="YbaK/ProRS associated domain"/>
    <property type="match status" value="1"/>
</dbReference>
<dbReference type="PIRSF" id="PIRSF006181">
    <property type="entry name" value="EbsC_YbaK"/>
    <property type="match status" value="1"/>
</dbReference>
<comment type="caution">
    <text evidence="6">The sequence shown here is derived from an EMBL/GenBank/DDBJ whole genome shotgun (WGS) entry which is preliminary data.</text>
</comment>
<dbReference type="AlphaFoldDB" id="A0A023D6S6"/>
<reference evidence="6 7" key="2">
    <citation type="journal article" date="2014" name="FEMS Microbiol. Lett.">
        <title>Draft genomic DNA sequence of the facultatively methylotrophic bacterium Acidomonas methanolica type strain MB58.</title>
        <authorList>
            <person name="Higashiura N."/>
            <person name="Hadano H."/>
            <person name="Hirakawa H."/>
            <person name="Matsutani M."/>
            <person name="Takabe S."/>
            <person name="Matsushita K."/>
            <person name="Azuma Y."/>
        </authorList>
    </citation>
    <scope>NUCLEOTIDE SEQUENCE [LARGE SCALE GENOMIC DNA]</scope>
    <source>
        <strain evidence="6 7">MB58</strain>
    </source>
</reference>
<evidence type="ECO:0000256" key="1">
    <source>
        <dbReference type="ARBA" id="ARBA00009798"/>
    </source>
</evidence>
<proteinExistence type="inferred from homology"/>
<dbReference type="EC" id="4.2.-.-" evidence="4"/>
<sequence length="163" mass="16877">METGTDDGMTPATAVLEREGIAFSLHAHDYDPGAAAKGLQAADALGVPPEEVFKTLMVLVDRTRPGCVIVPAPMRLKLAAVAKLLGGKSAAMMAPAEAERMTGYQTGGISPFGQKTAVPVLLDSRALALGAIYVNAGRRGTQCRVEAAAVAERFGWIVAEVAA</sequence>